<dbReference type="AlphaFoldDB" id="A0A0W4ZF02"/>
<comment type="caution">
    <text evidence="4">The sequence shown here is derived from an EMBL/GenBank/DDBJ whole genome shotgun (WGS) entry which is preliminary data.</text>
</comment>
<proteinExistence type="predicted"/>
<dbReference type="PANTHER" id="PTHR47351">
    <property type="entry name" value="CHITIN BIOSYNTHESIS PROTEIN CHS5"/>
    <property type="match status" value="1"/>
</dbReference>
<dbReference type="Pfam" id="PF16893">
    <property type="entry name" value="fn3_2"/>
    <property type="match status" value="1"/>
</dbReference>
<gene>
    <name evidence="4" type="ORF">T551_03398</name>
</gene>
<dbReference type="InterPro" id="IPR031669">
    <property type="entry name" value="Fn3_2"/>
</dbReference>
<dbReference type="InterPro" id="IPR001357">
    <property type="entry name" value="BRCT_dom"/>
</dbReference>
<dbReference type="SUPFAM" id="SSF52113">
    <property type="entry name" value="BRCT domain"/>
    <property type="match status" value="1"/>
</dbReference>
<dbReference type="SMART" id="SM00060">
    <property type="entry name" value="FN3"/>
    <property type="match status" value="1"/>
</dbReference>
<dbReference type="GeneID" id="28941916"/>
<dbReference type="GO" id="GO:0034044">
    <property type="term" value="C:exomer complex"/>
    <property type="evidence" value="ECO:0007669"/>
    <property type="project" value="TreeGrafter"/>
</dbReference>
<dbReference type="InterPro" id="IPR013783">
    <property type="entry name" value="Ig-like_fold"/>
</dbReference>
<dbReference type="SUPFAM" id="SSF49265">
    <property type="entry name" value="Fibronectin type III"/>
    <property type="match status" value="1"/>
</dbReference>
<dbReference type="InterPro" id="IPR036420">
    <property type="entry name" value="BRCT_dom_sf"/>
</dbReference>
<dbReference type="GO" id="GO:0000747">
    <property type="term" value="P:conjugation with cellular fusion"/>
    <property type="evidence" value="ECO:0007669"/>
    <property type="project" value="TreeGrafter"/>
</dbReference>
<keyword evidence="5" id="KW-1185">Reference proteome</keyword>
<evidence type="ECO:0000259" key="2">
    <source>
        <dbReference type="PROSITE" id="PS50172"/>
    </source>
</evidence>
<dbReference type="EMBL" id="LFWA01000016">
    <property type="protein sequence ID" value="KTW26936.1"/>
    <property type="molecule type" value="Genomic_DNA"/>
</dbReference>
<dbReference type="CDD" id="cd00063">
    <property type="entry name" value="FN3"/>
    <property type="match status" value="1"/>
</dbReference>
<dbReference type="InterPro" id="IPR052827">
    <property type="entry name" value="CHS_Export/Cell_Fusion_Reg"/>
</dbReference>
<reference evidence="5" key="1">
    <citation type="journal article" date="2016" name="Nat. Commun.">
        <title>Genome analysis of three Pneumocystis species reveals adaptation mechanisms to life exclusively in mammalian hosts.</title>
        <authorList>
            <person name="Ma L."/>
            <person name="Chen Z."/>
            <person name="Huang D.W."/>
            <person name="Kutty G."/>
            <person name="Ishihara M."/>
            <person name="Wang H."/>
            <person name="Abouelleil A."/>
            <person name="Bishop L."/>
            <person name="Davey E."/>
            <person name="Deng R."/>
            <person name="Deng X."/>
            <person name="Fan L."/>
            <person name="Fantoni G."/>
            <person name="Fitzgerald M."/>
            <person name="Gogineni E."/>
            <person name="Goldberg J.M."/>
            <person name="Handley G."/>
            <person name="Hu X."/>
            <person name="Huber C."/>
            <person name="Jiao X."/>
            <person name="Jones K."/>
            <person name="Levin J.Z."/>
            <person name="Liu Y."/>
            <person name="Macdonald P."/>
            <person name="Melnikov A."/>
            <person name="Raley C."/>
            <person name="Sassi M."/>
            <person name="Sherman B.T."/>
            <person name="Song X."/>
            <person name="Sykes S."/>
            <person name="Tran B."/>
            <person name="Walsh L."/>
            <person name="Xia Y."/>
            <person name="Yang J."/>
            <person name="Young S."/>
            <person name="Zeng Q."/>
            <person name="Zheng X."/>
            <person name="Stephens R."/>
            <person name="Nusbaum C."/>
            <person name="Birren B.W."/>
            <person name="Azadi P."/>
            <person name="Lempicki R.A."/>
            <person name="Cuomo C.A."/>
            <person name="Kovacs J.A."/>
        </authorList>
    </citation>
    <scope>NUCLEOTIDE SEQUENCE [LARGE SCALE GENOMIC DNA]</scope>
    <source>
        <strain evidence="5">RU7</strain>
    </source>
</reference>
<evidence type="ECO:0000313" key="4">
    <source>
        <dbReference type="EMBL" id="KTW26936.1"/>
    </source>
</evidence>
<dbReference type="InterPro" id="IPR036116">
    <property type="entry name" value="FN3_sf"/>
</dbReference>
<dbReference type="VEuPathDB" id="FungiDB:T551_03398"/>
<dbReference type="CDD" id="cd17742">
    <property type="entry name" value="BRCT_CHS5_like"/>
    <property type="match status" value="1"/>
</dbReference>
<dbReference type="STRING" id="1408657.A0A0W4ZF02"/>
<evidence type="ECO:0000313" key="5">
    <source>
        <dbReference type="Proteomes" id="UP000053447"/>
    </source>
</evidence>
<dbReference type="OrthoDB" id="245697at2759"/>
<dbReference type="Pfam" id="PF00533">
    <property type="entry name" value="BRCT"/>
    <property type="match status" value="1"/>
</dbReference>
<protein>
    <recommendedName>
        <fullName evidence="6">Fibronectin type-III domain-containing protein</fullName>
    </recommendedName>
</protein>
<dbReference type="SMART" id="SM00292">
    <property type="entry name" value="BRCT"/>
    <property type="match status" value="1"/>
</dbReference>
<dbReference type="PANTHER" id="PTHR47351:SF1">
    <property type="entry name" value="CHITIN BIOSYNTHESIS PROTEIN CHS5"/>
    <property type="match status" value="1"/>
</dbReference>
<organism evidence="4 5">
    <name type="scientific">Pneumocystis jirovecii (strain RU7)</name>
    <name type="common">Human pneumocystis pneumonia agent</name>
    <dbReference type="NCBI Taxonomy" id="1408657"/>
    <lineage>
        <taxon>Eukaryota</taxon>
        <taxon>Fungi</taxon>
        <taxon>Dikarya</taxon>
        <taxon>Ascomycota</taxon>
        <taxon>Taphrinomycotina</taxon>
        <taxon>Pneumocystomycetes</taxon>
        <taxon>Pneumocystaceae</taxon>
        <taxon>Pneumocystis</taxon>
    </lineage>
</organism>
<dbReference type="PROSITE" id="PS50853">
    <property type="entry name" value="FN3"/>
    <property type="match status" value="1"/>
</dbReference>
<dbReference type="InterPro" id="IPR031673">
    <property type="entry name" value="Chs5_N"/>
</dbReference>
<dbReference type="Gene3D" id="2.60.40.10">
    <property type="entry name" value="Immunoglobulins"/>
    <property type="match status" value="1"/>
</dbReference>
<evidence type="ECO:0000256" key="1">
    <source>
        <dbReference type="SAM" id="MobiDB-lite"/>
    </source>
</evidence>
<feature type="compositionally biased region" description="Basic and acidic residues" evidence="1">
    <location>
        <begin position="349"/>
        <end position="360"/>
    </location>
</feature>
<dbReference type="InterPro" id="IPR003961">
    <property type="entry name" value="FN3_dom"/>
</dbReference>
<feature type="domain" description="Fibronectin type-III" evidence="3">
    <location>
        <begin position="81"/>
        <end position="175"/>
    </location>
</feature>
<dbReference type="Proteomes" id="UP000053447">
    <property type="component" value="Unassembled WGS sequence"/>
</dbReference>
<name>A0A0W4ZF02_PNEJ7</name>
<evidence type="ECO:0008006" key="6">
    <source>
        <dbReference type="Google" id="ProtNLM"/>
    </source>
</evidence>
<dbReference type="PROSITE" id="PS50172">
    <property type="entry name" value="BRCT"/>
    <property type="match status" value="1"/>
</dbReference>
<dbReference type="GO" id="GO:0005802">
    <property type="term" value="C:trans-Golgi network"/>
    <property type="evidence" value="ECO:0007669"/>
    <property type="project" value="TreeGrafter"/>
</dbReference>
<dbReference type="CDD" id="cd13945">
    <property type="entry name" value="Chs5_N"/>
    <property type="match status" value="1"/>
</dbReference>
<dbReference type="eggNOG" id="ENOG502QRF7">
    <property type="taxonomic scope" value="Eukaryota"/>
</dbReference>
<evidence type="ECO:0000259" key="3">
    <source>
        <dbReference type="PROSITE" id="PS50853"/>
    </source>
</evidence>
<feature type="region of interest" description="Disordered" evidence="1">
    <location>
        <begin position="339"/>
        <end position="384"/>
    </location>
</feature>
<dbReference type="GO" id="GO:0006893">
    <property type="term" value="P:Golgi to plasma membrane transport"/>
    <property type="evidence" value="ECO:0007669"/>
    <property type="project" value="TreeGrafter"/>
</dbReference>
<dbReference type="Pfam" id="PF16892">
    <property type="entry name" value="CHS5_N"/>
    <property type="match status" value="1"/>
</dbReference>
<dbReference type="Gene3D" id="6.20.120.50">
    <property type="match status" value="1"/>
</dbReference>
<dbReference type="RefSeq" id="XP_018228267.1">
    <property type="nucleotide sequence ID" value="XM_018375661.1"/>
</dbReference>
<feature type="domain" description="BRCT" evidence="2">
    <location>
        <begin position="169"/>
        <end position="258"/>
    </location>
</feature>
<dbReference type="Gene3D" id="3.40.50.10190">
    <property type="entry name" value="BRCT domain"/>
    <property type="match status" value="1"/>
</dbReference>
<feature type="compositionally biased region" description="Polar residues" evidence="1">
    <location>
        <begin position="361"/>
        <end position="384"/>
    </location>
</feature>
<sequence>MNNENTRNLQFTVGKTDAGMTILLTSDFYLIEFPSSLLPYDIETGSVLNVSISRNYEAEDKEKNEFKELQTKIYTTFGTKKPTSPVLRVKNVTQTNVVLEWDPIELATTELRDLILYKNGSRLGKIPKATSTTNTKLSGLSLNTEYSFQLVLRTSGGVYSSEPVIVHTHKITDLTGITVCIGELNENDKKELEQILEKIGAKPIQSEVKIDTTHFITSKNSGPEYEKAISMNIPIVTLDYIRECNAKKKIVNVCKYYFDTSPYLQEQQGNNSELIKDQNLQIQNLSKLKTKEIKNIDKSKINKPNDELIQEFDNPKIDNFTNKTLDEINKSSVKKISSKQITKRKNKNSLKELNTKKATSDQETAPLETTIQSLGIPTNENAEI</sequence>
<accession>A0A0W4ZF02</accession>
<dbReference type="GO" id="GO:0046983">
    <property type="term" value="F:protein dimerization activity"/>
    <property type="evidence" value="ECO:0007669"/>
    <property type="project" value="InterPro"/>
</dbReference>
<feature type="compositionally biased region" description="Basic residues" evidence="1">
    <location>
        <begin position="339"/>
        <end position="348"/>
    </location>
</feature>